<evidence type="ECO:0000313" key="4">
    <source>
        <dbReference type="Proteomes" id="UP000030764"/>
    </source>
</evidence>
<name>A0A085N719_9BILA</name>
<dbReference type="Proteomes" id="UP000030758">
    <property type="component" value="Unassembled WGS sequence"/>
</dbReference>
<dbReference type="AlphaFoldDB" id="A0A085N719"/>
<dbReference type="EMBL" id="KL363184">
    <property type="protein sequence ID" value="KFD58425.1"/>
    <property type="molecule type" value="Genomic_DNA"/>
</dbReference>
<evidence type="ECO:0008006" key="5">
    <source>
        <dbReference type="Google" id="ProtNLM"/>
    </source>
</evidence>
<sequence>MLFFVILLLPTVAHGVPKEFKFIETKDVVRIDHLYSRMQKLAESFKGKVGEDIIKRKCEELKATCTTECDDEVRSLKYIIFFCLKKPTLEECKLECLKRGLMGIEESYVCDLKKVYVN</sequence>
<feature type="signal peptide" evidence="1">
    <location>
        <begin position="1"/>
        <end position="15"/>
    </location>
</feature>
<proteinExistence type="predicted"/>
<accession>A0A085N719</accession>
<dbReference type="Proteomes" id="UP000030764">
    <property type="component" value="Unassembled WGS sequence"/>
</dbReference>
<keyword evidence="1" id="KW-0732">Signal</keyword>
<evidence type="ECO:0000256" key="1">
    <source>
        <dbReference type="SAM" id="SignalP"/>
    </source>
</evidence>
<evidence type="ECO:0000313" key="2">
    <source>
        <dbReference type="EMBL" id="KFD58425.1"/>
    </source>
</evidence>
<keyword evidence="4" id="KW-1185">Reference proteome</keyword>
<evidence type="ECO:0000313" key="3">
    <source>
        <dbReference type="EMBL" id="KFD65265.1"/>
    </source>
</evidence>
<feature type="chain" id="PRO_5011842731" description="Chondroitin proteoglycan 4 domain-containing protein" evidence="1">
    <location>
        <begin position="16"/>
        <end position="118"/>
    </location>
</feature>
<reference evidence="3 4" key="1">
    <citation type="journal article" date="2014" name="Nat. Genet.">
        <title>Genome and transcriptome of the porcine whipworm Trichuris suis.</title>
        <authorList>
            <person name="Jex A.R."/>
            <person name="Nejsum P."/>
            <person name="Schwarz E.M."/>
            <person name="Hu L."/>
            <person name="Young N.D."/>
            <person name="Hall R.S."/>
            <person name="Korhonen P.K."/>
            <person name="Liao S."/>
            <person name="Thamsborg S."/>
            <person name="Xia J."/>
            <person name="Xu P."/>
            <person name="Wang S."/>
            <person name="Scheerlinck J.P."/>
            <person name="Hofmann A."/>
            <person name="Sternberg P.W."/>
            <person name="Wang J."/>
            <person name="Gasser R.B."/>
        </authorList>
    </citation>
    <scope>NUCLEOTIDE SEQUENCE [LARGE SCALE GENOMIC DNA]</scope>
    <source>
        <strain evidence="3">DCEP-RM93F</strain>
        <strain evidence="2">DCEP-RM93M</strain>
    </source>
</reference>
<protein>
    <recommendedName>
        <fullName evidence="5">Chondroitin proteoglycan 4 domain-containing protein</fullName>
    </recommendedName>
</protein>
<organism evidence="3">
    <name type="scientific">Trichuris suis</name>
    <name type="common">pig whipworm</name>
    <dbReference type="NCBI Taxonomy" id="68888"/>
    <lineage>
        <taxon>Eukaryota</taxon>
        <taxon>Metazoa</taxon>
        <taxon>Ecdysozoa</taxon>
        <taxon>Nematoda</taxon>
        <taxon>Enoplea</taxon>
        <taxon>Dorylaimia</taxon>
        <taxon>Trichinellida</taxon>
        <taxon>Trichuridae</taxon>
        <taxon>Trichuris</taxon>
    </lineage>
</organism>
<dbReference type="EMBL" id="KL367541">
    <property type="protein sequence ID" value="KFD65265.1"/>
    <property type="molecule type" value="Genomic_DNA"/>
</dbReference>
<gene>
    <name evidence="2" type="ORF">M513_00651</name>
    <name evidence="3" type="ORF">M514_00651</name>
</gene>